<proteinExistence type="predicted"/>
<dbReference type="GO" id="GO:0016787">
    <property type="term" value="F:hydrolase activity"/>
    <property type="evidence" value="ECO:0007669"/>
    <property type="project" value="UniProtKB-KW"/>
</dbReference>
<dbReference type="PIRSF" id="PIRSF029063">
    <property type="entry name" value="IV_sec_VirJ"/>
    <property type="match status" value="1"/>
</dbReference>
<dbReference type="Proteomes" id="UP001595583">
    <property type="component" value="Unassembled WGS sequence"/>
</dbReference>
<dbReference type="Pfam" id="PF06057">
    <property type="entry name" value="VirJ"/>
    <property type="match status" value="1"/>
</dbReference>
<keyword evidence="1" id="KW-0732">Signal</keyword>
<dbReference type="InterPro" id="IPR010333">
    <property type="entry name" value="VirJ"/>
</dbReference>
<evidence type="ECO:0000259" key="2">
    <source>
        <dbReference type="Pfam" id="PF06057"/>
    </source>
</evidence>
<dbReference type="Gene3D" id="3.40.50.1820">
    <property type="entry name" value="alpha/beta hydrolase"/>
    <property type="match status" value="1"/>
</dbReference>
<feature type="signal peptide" evidence="1">
    <location>
        <begin position="1"/>
        <end position="20"/>
    </location>
</feature>
<keyword evidence="4" id="KW-1185">Reference proteome</keyword>
<protein>
    <submittedName>
        <fullName evidence="3">AcvB/VirJ family lysyl-phosphatidylglycerol hydrolase</fullName>
    </submittedName>
</protein>
<evidence type="ECO:0000313" key="4">
    <source>
        <dbReference type="Proteomes" id="UP001595583"/>
    </source>
</evidence>
<sequence>MKRSLAFLLPVFAAIGSASAQSTPTAAAATVSAGRLENVRLLPPDGPPKAMVVHFSDRAGWTQADDTVAAALRKDGDVVLGVDLAAYAQALDKADGECLYVVGEITDLAQTAQRQLDIQTYLPPIVTGRGEGATFAYAALADAPANTLGGAVASDFANKLTLRLPFCPGSTATKAADGASYSYAFDVPLPEPASLFVDETSLDTVRGEASAQNTITVDLLDADDPAGQIVTAVSSLADGIEPFGKLPALDLPATNGKPKAIAILVSGDGGWRDLDKTIGEWLSTQEIHVVGLDALHYFWAKRTPQELATDVAAIVKGTDPKGELPVMLIGYSFGADTIPFAWPLLPKALQDRIKVIALMAPGLTTSFQVTISGWLGIDDSGYEIPPAIAALPVDRVICVSGKEEDQSACRDPALKNVTHIETDGGHHFDGNYAAIAQKFLDKL</sequence>
<name>A0ABV7K663_9HYPH</name>
<evidence type="ECO:0000256" key="1">
    <source>
        <dbReference type="SAM" id="SignalP"/>
    </source>
</evidence>
<dbReference type="SUPFAM" id="SSF53474">
    <property type="entry name" value="alpha/beta-Hydrolases"/>
    <property type="match status" value="2"/>
</dbReference>
<evidence type="ECO:0000313" key="3">
    <source>
        <dbReference type="EMBL" id="MFC3205501.1"/>
    </source>
</evidence>
<dbReference type="InterPro" id="IPR029058">
    <property type="entry name" value="AB_hydrolase_fold"/>
</dbReference>
<feature type="domain" description="Bacterial virulence" evidence="2">
    <location>
        <begin position="261"/>
        <end position="443"/>
    </location>
</feature>
<keyword evidence="3" id="KW-0378">Hydrolase</keyword>
<comment type="caution">
    <text evidence="3">The sequence shown here is derived from an EMBL/GenBank/DDBJ whole genome shotgun (WGS) entry which is preliminary data.</text>
</comment>
<reference evidence="4" key="1">
    <citation type="journal article" date="2019" name="Int. J. Syst. Evol. Microbiol.">
        <title>The Global Catalogue of Microorganisms (GCM) 10K type strain sequencing project: providing services to taxonomists for standard genome sequencing and annotation.</title>
        <authorList>
            <consortium name="The Broad Institute Genomics Platform"/>
            <consortium name="The Broad Institute Genome Sequencing Center for Infectious Disease"/>
            <person name="Wu L."/>
            <person name="Ma J."/>
        </authorList>
    </citation>
    <scope>NUCLEOTIDE SEQUENCE [LARGE SCALE GENOMIC DNA]</scope>
    <source>
        <strain evidence="4">KCTC 52165</strain>
    </source>
</reference>
<organism evidence="3 4">
    <name type="scientific">Aquamicrobium soli</name>
    <dbReference type="NCBI Taxonomy" id="1811518"/>
    <lineage>
        <taxon>Bacteria</taxon>
        <taxon>Pseudomonadati</taxon>
        <taxon>Pseudomonadota</taxon>
        <taxon>Alphaproteobacteria</taxon>
        <taxon>Hyphomicrobiales</taxon>
        <taxon>Phyllobacteriaceae</taxon>
        <taxon>Aquamicrobium</taxon>
    </lineage>
</organism>
<dbReference type="InterPro" id="IPR011225">
    <property type="entry name" value="IV_sec_VirJ"/>
</dbReference>
<gene>
    <name evidence="3" type="ORF">ACFOHJ_04695</name>
</gene>
<accession>A0ABV7K663</accession>
<feature type="chain" id="PRO_5045848665" evidence="1">
    <location>
        <begin position="21"/>
        <end position="443"/>
    </location>
</feature>
<dbReference type="RefSeq" id="WP_378219021.1">
    <property type="nucleotide sequence ID" value="NZ_JBHRTK010000004.1"/>
</dbReference>
<dbReference type="EMBL" id="JBHRTK010000004">
    <property type="protein sequence ID" value="MFC3205501.1"/>
    <property type="molecule type" value="Genomic_DNA"/>
</dbReference>